<evidence type="ECO:0000313" key="3">
    <source>
        <dbReference type="Proteomes" id="UP000218767"/>
    </source>
</evidence>
<protein>
    <recommendedName>
        <fullName evidence="4">Sialidase domain-containing protein</fullName>
    </recommendedName>
</protein>
<reference evidence="3" key="1">
    <citation type="submission" date="2017-08" db="EMBL/GenBank/DDBJ databases">
        <title>A dynamic microbial community with high functional redundancy inhabits the cold, oxic subseafloor aquifer.</title>
        <authorList>
            <person name="Tully B.J."/>
            <person name="Wheat C.G."/>
            <person name="Glazer B.T."/>
            <person name="Huber J.A."/>
        </authorList>
    </citation>
    <scope>NUCLEOTIDE SEQUENCE [LARGE SCALE GENOMIC DNA]</scope>
</reference>
<comment type="caution">
    <text evidence="2">The sequence shown here is derived from an EMBL/GenBank/DDBJ whole genome shotgun (WGS) entry which is preliminary data.</text>
</comment>
<dbReference type="Proteomes" id="UP000218767">
    <property type="component" value="Unassembled WGS sequence"/>
</dbReference>
<name>A0A2A4XAV8_9GAMM</name>
<sequence>MMRITAAVLTVRKVCTNFSIYSTSGATKLTPNPLDYWAMNRFIRVTNVRSSALLQVLCLLFTLLLGSTVVAEIHIQKTPDGGVQPRLTVDDSGNIHLLYFKKRLSAPSAREGNLYYRQYLPEQNRFGLPIKVSSNAYDIRTFSIARASMAVGGDGRVHVVWYLPRDNQYFYTRSNTERSKFETQQPVVDEFGEGLDAGADIAALGSQVAIVWGAGALSREYERTVYGRISTDSGATFSDELQMGDKELGACACCSLATNFGDENELSIAYRSAIDGVGRHMQALTLQFADKKIQAARYDELTPLQEWELSACPLSTNDITVDAEANQWLVFETEGRINQLKLGTGEEAMPVAEPFIKTRQKNPAVAINREGSRLIVWGEGISHTRGGRLNMQLFAADGSDKGPGFAEEISIPNFSFPAATALPDGSFLVLY</sequence>
<keyword evidence="1" id="KW-1133">Transmembrane helix</keyword>
<dbReference type="AlphaFoldDB" id="A0A2A4XAV8"/>
<accession>A0A2A4XAV8</accession>
<dbReference type="EMBL" id="NVUL01000014">
    <property type="protein sequence ID" value="PCI79782.1"/>
    <property type="molecule type" value="Genomic_DNA"/>
</dbReference>
<feature type="transmembrane region" description="Helical" evidence="1">
    <location>
        <begin position="52"/>
        <end position="71"/>
    </location>
</feature>
<gene>
    <name evidence="2" type="ORF">COB20_04140</name>
</gene>
<proteinExistence type="predicted"/>
<evidence type="ECO:0000313" key="2">
    <source>
        <dbReference type="EMBL" id="PCI79782.1"/>
    </source>
</evidence>
<keyword evidence="1" id="KW-0472">Membrane</keyword>
<keyword evidence="1" id="KW-0812">Transmembrane</keyword>
<evidence type="ECO:0008006" key="4">
    <source>
        <dbReference type="Google" id="ProtNLM"/>
    </source>
</evidence>
<evidence type="ECO:0000256" key="1">
    <source>
        <dbReference type="SAM" id="Phobius"/>
    </source>
</evidence>
<organism evidence="2 3">
    <name type="scientific">SAR86 cluster bacterium</name>
    <dbReference type="NCBI Taxonomy" id="2030880"/>
    <lineage>
        <taxon>Bacteria</taxon>
        <taxon>Pseudomonadati</taxon>
        <taxon>Pseudomonadota</taxon>
        <taxon>Gammaproteobacteria</taxon>
        <taxon>SAR86 cluster</taxon>
    </lineage>
</organism>